<evidence type="ECO:0000256" key="1">
    <source>
        <dbReference type="SAM" id="Phobius"/>
    </source>
</evidence>
<keyword evidence="1" id="KW-0472">Membrane</keyword>
<keyword evidence="1" id="KW-1133">Transmembrane helix</keyword>
<keyword evidence="2" id="KW-1185">Reference proteome</keyword>
<dbReference type="InterPro" id="IPR026100">
    <property type="entry name" value="Tmem223"/>
</dbReference>
<dbReference type="PANTHER" id="PTHR14549">
    <property type="entry name" value="TRANSMEMBRANE PROTEIN 223"/>
    <property type="match status" value="1"/>
</dbReference>
<dbReference type="OrthoDB" id="5950063at2759"/>
<dbReference type="Proteomes" id="UP001652642">
    <property type="component" value="Chromosome 15"/>
</dbReference>
<proteinExistence type="predicted"/>
<dbReference type="RefSeq" id="XP_020653046.2">
    <property type="nucleotide sequence ID" value="XM_020797387.2"/>
</dbReference>
<keyword evidence="1 3" id="KW-0812">Transmembrane</keyword>
<dbReference type="GO" id="GO:0005739">
    <property type="term" value="C:mitochondrion"/>
    <property type="evidence" value="ECO:0007669"/>
    <property type="project" value="TreeGrafter"/>
</dbReference>
<name>A0A6J0TWY5_9SAUR</name>
<dbReference type="GO" id="GO:0007399">
    <property type="term" value="P:nervous system development"/>
    <property type="evidence" value="ECO:0007669"/>
    <property type="project" value="TreeGrafter"/>
</dbReference>
<dbReference type="KEGG" id="pvt:110081018"/>
<dbReference type="InParanoid" id="A0A6J0TWY5"/>
<evidence type="ECO:0000313" key="3">
    <source>
        <dbReference type="RefSeq" id="XP_020653046.2"/>
    </source>
</evidence>
<evidence type="ECO:0000313" key="2">
    <source>
        <dbReference type="Proteomes" id="UP001652642"/>
    </source>
</evidence>
<dbReference type="InterPro" id="IPR045325">
    <property type="entry name" value="TMEM70/TMEM186/TMEM223"/>
</dbReference>
<reference evidence="3" key="1">
    <citation type="submission" date="2025-08" db="UniProtKB">
        <authorList>
            <consortium name="RefSeq"/>
        </authorList>
    </citation>
    <scope>IDENTIFICATION</scope>
</reference>
<gene>
    <name evidence="3" type="primary">TMEM223</name>
</gene>
<feature type="transmembrane region" description="Helical" evidence="1">
    <location>
        <begin position="145"/>
        <end position="166"/>
    </location>
</feature>
<feature type="transmembrane region" description="Helical" evidence="1">
    <location>
        <begin position="85"/>
        <end position="107"/>
    </location>
</feature>
<organism evidence="2 3">
    <name type="scientific">Pogona vitticeps</name>
    <name type="common">central bearded dragon</name>
    <dbReference type="NCBI Taxonomy" id="103695"/>
    <lineage>
        <taxon>Eukaryota</taxon>
        <taxon>Metazoa</taxon>
        <taxon>Chordata</taxon>
        <taxon>Craniata</taxon>
        <taxon>Vertebrata</taxon>
        <taxon>Euteleostomi</taxon>
        <taxon>Lepidosauria</taxon>
        <taxon>Squamata</taxon>
        <taxon>Bifurcata</taxon>
        <taxon>Unidentata</taxon>
        <taxon>Episquamata</taxon>
        <taxon>Toxicofera</taxon>
        <taxon>Iguania</taxon>
        <taxon>Acrodonta</taxon>
        <taxon>Agamidae</taxon>
        <taxon>Amphibolurinae</taxon>
        <taxon>Pogona</taxon>
    </lineage>
</organism>
<dbReference type="PANTHER" id="PTHR14549:SF2">
    <property type="entry name" value="TRANSMEMBRANE PROTEIN 223"/>
    <property type="match status" value="1"/>
</dbReference>
<dbReference type="AlphaFoldDB" id="A0A6J0TWY5"/>
<dbReference type="Pfam" id="PF06979">
    <property type="entry name" value="TMEM70"/>
    <property type="match status" value="1"/>
</dbReference>
<sequence length="251" mass="27704">MWRCTWGAGHRIWGSVGSSGPRGSGAHGLCSLPAAPRPAGSWPRGSGQAPGGDLAGRWRAQSGFALDVKVPQDIILYNYDRHRTFFALGFFCIAQAGFWGYLAYLAFDSFRDPGEPQEGEKEKKKLRFPFTQGLEATLDAEKWRFGFTGACLAAGILIVGSASLFARRSIKQILLHQGGQEVSLTTYYPFGFTSTFTVPLRQVSCPAHRSQARAMVPVKVKKRSFYYVIDKQGEFTDANLFDLTVGAYREL</sequence>
<protein>
    <submittedName>
        <fullName evidence="3">Transmembrane protein 223</fullName>
    </submittedName>
</protein>
<accession>A0A6J0TWY5</accession>
<dbReference type="GeneID" id="110081018"/>
<dbReference type="CTD" id="79064"/>